<dbReference type="Proteomes" id="UP000197446">
    <property type="component" value="Unassembled WGS sequence"/>
</dbReference>
<dbReference type="RefSeq" id="WP_088484115.1">
    <property type="nucleotide sequence ID" value="NZ_NISI01000006.1"/>
</dbReference>
<keyword evidence="2" id="KW-1185">Reference proteome</keyword>
<protein>
    <submittedName>
        <fullName evidence="1">Uncharacterized protein</fullName>
    </submittedName>
</protein>
<reference evidence="1 2" key="1">
    <citation type="journal article" date="2007" name="Int. J. Syst. Evol. Microbiol.">
        <title>Description of Pelomonas aquatica sp. nov. and Pelomonas puraquae sp. nov., isolated from industrial and haemodialysis water.</title>
        <authorList>
            <person name="Gomila M."/>
            <person name="Bowien B."/>
            <person name="Falsen E."/>
            <person name="Moore E.R."/>
            <person name="Lalucat J."/>
        </authorList>
    </citation>
    <scope>NUCLEOTIDE SEQUENCE [LARGE SCALE GENOMIC DNA]</scope>
    <source>
        <strain evidence="1 2">CCUG 52769</strain>
    </source>
</reference>
<gene>
    <name evidence="1" type="ORF">CDO81_15360</name>
</gene>
<proteinExistence type="predicted"/>
<evidence type="ECO:0000313" key="2">
    <source>
        <dbReference type="Proteomes" id="UP000197446"/>
    </source>
</evidence>
<dbReference type="AlphaFoldDB" id="A0A254N4E7"/>
<sequence length="253" mass="28146">MIQPLAAQTMHTKEERERLVFERFGTTVGLLPGGAFESRPTPEPDILYSPESGAPRAFELVEILDQDFSATVGQQLGTKDACLAYLEGLPTAESNAFRAQYGNAHIFLGFHDRLTIQRRKKALPEIFAALTGLPPGFTGDAFDDGGPLQDLVDRISVDRGRLRGPLFDVPGVTWVGDPTVDAISGKMAKYYEPQGELSLLAYIDGNPMFPDEVWLPRLDTYLATLGRNCQFAHIYVFDCRTSRVYRKWSRTSP</sequence>
<comment type="caution">
    <text evidence="1">The sequence shown here is derived from an EMBL/GenBank/DDBJ whole genome shotgun (WGS) entry which is preliminary data.</text>
</comment>
<organism evidence="1 2">
    <name type="scientific">Roseateles puraquae</name>
    <dbReference type="NCBI Taxonomy" id="431059"/>
    <lineage>
        <taxon>Bacteria</taxon>
        <taxon>Pseudomonadati</taxon>
        <taxon>Pseudomonadota</taxon>
        <taxon>Betaproteobacteria</taxon>
        <taxon>Burkholderiales</taxon>
        <taxon>Sphaerotilaceae</taxon>
        <taxon>Roseateles</taxon>
    </lineage>
</organism>
<dbReference type="OrthoDB" id="8896425at2"/>
<evidence type="ECO:0000313" key="1">
    <source>
        <dbReference type="EMBL" id="OWR02961.1"/>
    </source>
</evidence>
<accession>A0A254N4E7</accession>
<name>A0A254N4E7_9BURK</name>
<dbReference type="EMBL" id="NISI01000006">
    <property type="protein sequence ID" value="OWR02961.1"/>
    <property type="molecule type" value="Genomic_DNA"/>
</dbReference>